<evidence type="ECO:0000256" key="1">
    <source>
        <dbReference type="ARBA" id="ARBA00022723"/>
    </source>
</evidence>
<keyword evidence="2 5" id="KW-0863">Zinc-finger</keyword>
<evidence type="ECO:0000259" key="7">
    <source>
        <dbReference type="PROSITE" id="PS50950"/>
    </source>
</evidence>
<gene>
    <name evidence="8" type="ORF">QE152_g39012</name>
</gene>
<evidence type="ECO:0000256" key="6">
    <source>
        <dbReference type="SAM" id="MobiDB-lite"/>
    </source>
</evidence>
<dbReference type="PROSITE" id="PS50950">
    <property type="entry name" value="ZF_THAP"/>
    <property type="match status" value="1"/>
</dbReference>
<proteinExistence type="predicted"/>
<accession>A0AAW1HVP7</accession>
<dbReference type="GO" id="GO:0003677">
    <property type="term" value="F:DNA binding"/>
    <property type="evidence" value="ECO:0007669"/>
    <property type="project" value="UniProtKB-UniRule"/>
</dbReference>
<dbReference type="EMBL" id="JASPKY010000886">
    <property type="protein sequence ID" value="KAK9680536.1"/>
    <property type="molecule type" value="Genomic_DNA"/>
</dbReference>
<dbReference type="GO" id="GO:0008270">
    <property type="term" value="F:zinc ion binding"/>
    <property type="evidence" value="ECO:0007669"/>
    <property type="project" value="UniProtKB-KW"/>
</dbReference>
<feature type="domain" description="THAP-type" evidence="7">
    <location>
        <begin position="3"/>
        <end position="81"/>
    </location>
</feature>
<dbReference type="InterPro" id="IPR006612">
    <property type="entry name" value="THAP_Znf"/>
</dbReference>
<evidence type="ECO:0000256" key="4">
    <source>
        <dbReference type="ARBA" id="ARBA00023125"/>
    </source>
</evidence>
<protein>
    <submittedName>
        <fullName evidence="8">THAP domain</fullName>
    </submittedName>
</protein>
<keyword evidence="3" id="KW-0862">Zinc</keyword>
<keyword evidence="1" id="KW-0479">Metal-binding</keyword>
<dbReference type="InterPro" id="IPR038441">
    <property type="entry name" value="THAP_Znf_sf"/>
</dbReference>
<dbReference type="SMART" id="SM00692">
    <property type="entry name" value="DM3"/>
    <property type="match status" value="1"/>
</dbReference>
<evidence type="ECO:0000256" key="3">
    <source>
        <dbReference type="ARBA" id="ARBA00022833"/>
    </source>
</evidence>
<dbReference type="Proteomes" id="UP001458880">
    <property type="component" value="Unassembled WGS sequence"/>
</dbReference>
<sequence length="109" mass="12189">MAIPSIYKIPGDSGCQNKHFFTLPSDDDRKQAWLNSIKEFSGVDVSSNSKRIYVCEDHFEQNCFRNALQNSLNKMAYPTLLHKPVTKVISSPCRSSSSNESEAVKPSCS</sequence>
<evidence type="ECO:0000256" key="5">
    <source>
        <dbReference type="PROSITE-ProRule" id="PRU00309"/>
    </source>
</evidence>
<dbReference type="Pfam" id="PF05485">
    <property type="entry name" value="THAP"/>
    <property type="match status" value="1"/>
</dbReference>
<evidence type="ECO:0000256" key="2">
    <source>
        <dbReference type="ARBA" id="ARBA00022771"/>
    </source>
</evidence>
<evidence type="ECO:0000313" key="8">
    <source>
        <dbReference type="EMBL" id="KAK9680536.1"/>
    </source>
</evidence>
<evidence type="ECO:0000313" key="9">
    <source>
        <dbReference type="Proteomes" id="UP001458880"/>
    </source>
</evidence>
<dbReference type="AlphaFoldDB" id="A0AAW1HVP7"/>
<organism evidence="8 9">
    <name type="scientific">Popillia japonica</name>
    <name type="common">Japanese beetle</name>
    <dbReference type="NCBI Taxonomy" id="7064"/>
    <lineage>
        <taxon>Eukaryota</taxon>
        <taxon>Metazoa</taxon>
        <taxon>Ecdysozoa</taxon>
        <taxon>Arthropoda</taxon>
        <taxon>Hexapoda</taxon>
        <taxon>Insecta</taxon>
        <taxon>Pterygota</taxon>
        <taxon>Neoptera</taxon>
        <taxon>Endopterygota</taxon>
        <taxon>Coleoptera</taxon>
        <taxon>Polyphaga</taxon>
        <taxon>Scarabaeiformia</taxon>
        <taxon>Scarabaeidae</taxon>
        <taxon>Rutelinae</taxon>
        <taxon>Popillia</taxon>
    </lineage>
</organism>
<comment type="caution">
    <text evidence="8">The sequence shown here is derived from an EMBL/GenBank/DDBJ whole genome shotgun (WGS) entry which is preliminary data.</text>
</comment>
<feature type="region of interest" description="Disordered" evidence="6">
    <location>
        <begin position="90"/>
        <end position="109"/>
    </location>
</feature>
<reference evidence="8 9" key="1">
    <citation type="journal article" date="2024" name="BMC Genomics">
        <title>De novo assembly and annotation of Popillia japonica's genome with initial clues to its potential as an invasive pest.</title>
        <authorList>
            <person name="Cucini C."/>
            <person name="Boschi S."/>
            <person name="Funari R."/>
            <person name="Cardaioli E."/>
            <person name="Iannotti N."/>
            <person name="Marturano G."/>
            <person name="Paoli F."/>
            <person name="Bruttini M."/>
            <person name="Carapelli A."/>
            <person name="Frati F."/>
            <person name="Nardi F."/>
        </authorList>
    </citation>
    <scope>NUCLEOTIDE SEQUENCE [LARGE SCALE GENOMIC DNA]</scope>
    <source>
        <strain evidence="8">DMR45628</strain>
    </source>
</reference>
<name>A0AAW1HVP7_POPJA</name>
<keyword evidence="9" id="KW-1185">Reference proteome</keyword>
<feature type="compositionally biased region" description="Low complexity" evidence="6">
    <location>
        <begin position="90"/>
        <end position="101"/>
    </location>
</feature>
<keyword evidence="4 5" id="KW-0238">DNA-binding</keyword>
<dbReference type="Gene3D" id="6.20.210.20">
    <property type="entry name" value="THAP domain"/>
    <property type="match status" value="1"/>
</dbReference>
<dbReference type="SUPFAM" id="SSF57716">
    <property type="entry name" value="Glucocorticoid receptor-like (DNA-binding domain)"/>
    <property type="match status" value="1"/>
</dbReference>